<keyword evidence="4" id="KW-0862">Zinc</keyword>
<gene>
    <name evidence="7" type="ORF">MPEBLZ_00829</name>
</gene>
<keyword evidence="1" id="KW-0645">Protease</keyword>
<dbReference type="Pfam" id="PF14464">
    <property type="entry name" value="Prok-JAB"/>
    <property type="match status" value="1"/>
</dbReference>
<accession>A0A0N8KRD1</accession>
<dbReference type="GO" id="GO:0008270">
    <property type="term" value="F:zinc ion binding"/>
    <property type="evidence" value="ECO:0007669"/>
    <property type="project" value="TreeGrafter"/>
</dbReference>
<keyword evidence="3" id="KW-0378">Hydrolase</keyword>
<dbReference type="EMBL" id="LKCM01000070">
    <property type="protein sequence ID" value="KPQ44602.1"/>
    <property type="molecule type" value="Genomic_DNA"/>
</dbReference>
<dbReference type="InterPro" id="IPR028090">
    <property type="entry name" value="JAB_dom_prok"/>
</dbReference>
<dbReference type="SUPFAM" id="SSF102712">
    <property type="entry name" value="JAB1/MPN domain"/>
    <property type="match status" value="1"/>
</dbReference>
<dbReference type="SMART" id="SM00232">
    <property type="entry name" value="JAB_MPN"/>
    <property type="match status" value="1"/>
</dbReference>
<dbReference type="Proteomes" id="UP000050360">
    <property type="component" value="Unassembled WGS sequence"/>
</dbReference>
<sequence>MIEELRIPRTELDLIQAELEANKPYEACGVLIGTIDGTTAHVEKAQLIRNVKRTHRSFELDPKEHYNAWNEAGKNGKEIVGVYHTHPVSSAVPSLWDRETMQNDTSVWLIAGADGMRAYVWENGLKTVKITEV</sequence>
<dbReference type="PROSITE" id="PS50249">
    <property type="entry name" value="MPN"/>
    <property type="match status" value="1"/>
</dbReference>
<name>A0A0N8KRD1_9EURY</name>
<evidence type="ECO:0000313" key="7">
    <source>
        <dbReference type="EMBL" id="KPQ44602.1"/>
    </source>
</evidence>
<organism evidence="7 8">
    <name type="scientific">Candidatus Methanoperedens nitratireducens</name>
    <dbReference type="NCBI Taxonomy" id="1392998"/>
    <lineage>
        <taxon>Archaea</taxon>
        <taxon>Methanobacteriati</taxon>
        <taxon>Methanobacteriota</taxon>
        <taxon>Stenosarchaea group</taxon>
        <taxon>Methanomicrobia</taxon>
        <taxon>Methanosarcinales</taxon>
        <taxon>ANME-2 cluster</taxon>
        <taxon>Candidatus Methanoperedentaceae</taxon>
        <taxon>Candidatus Methanoperedens</taxon>
    </lineage>
</organism>
<evidence type="ECO:0000256" key="3">
    <source>
        <dbReference type="ARBA" id="ARBA00022801"/>
    </source>
</evidence>
<proteinExistence type="predicted"/>
<dbReference type="InterPro" id="IPR000555">
    <property type="entry name" value="JAMM/MPN+_dom"/>
</dbReference>
<feature type="domain" description="MPN" evidence="6">
    <location>
        <begin position="4"/>
        <end position="133"/>
    </location>
</feature>
<evidence type="ECO:0000256" key="4">
    <source>
        <dbReference type="ARBA" id="ARBA00022833"/>
    </source>
</evidence>
<dbReference type="GO" id="GO:0006508">
    <property type="term" value="P:proteolysis"/>
    <property type="evidence" value="ECO:0007669"/>
    <property type="project" value="UniProtKB-KW"/>
</dbReference>
<dbReference type="PANTHER" id="PTHR34858:SF1">
    <property type="entry name" value="CYSO-CYSTEINE PEPTIDASE"/>
    <property type="match status" value="1"/>
</dbReference>
<keyword evidence="5" id="KW-0482">Metalloprotease</keyword>
<reference evidence="7 8" key="1">
    <citation type="submission" date="2015-09" db="EMBL/GenBank/DDBJ databases">
        <title>A metagenomics-based metabolic model of nitrate-dependent anaerobic oxidation of methane by Methanoperedens-like archaea.</title>
        <authorList>
            <person name="Arshad A."/>
            <person name="Speth D.R."/>
            <person name="De Graaf R.M."/>
            <person name="Op Den Camp H.J."/>
            <person name="Jetten M.S."/>
            <person name="Welte C.U."/>
        </authorList>
    </citation>
    <scope>NUCLEOTIDE SEQUENCE [LARGE SCALE GENOMIC DNA]</scope>
</reference>
<keyword evidence="2" id="KW-0479">Metal-binding</keyword>
<evidence type="ECO:0000256" key="1">
    <source>
        <dbReference type="ARBA" id="ARBA00022670"/>
    </source>
</evidence>
<evidence type="ECO:0000259" key="6">
    <source>
        <dbReference type="PROSITE" id="PS50249"/>
    </source>
</evidence>
<evidence type="ECO:0000256" key="2">
    <source>
        <dbReference type="ARBA" id="ARBA00022723"/>
    </source>
</evidence>
<evidence type="ECO:0000313" key="8">
    <source>
        <dbReference type="Proteomes" id="UP000050360"/>
    </source>
</evidence>
<dbReference type="GO" id="GO:0008235">
    <property type="term" value="F:metalloexopeptidase activity"/>
    <property type="evidence" value="ECO:0007669"/>
    <property type="project" value="TreeGrafter"/>
</dbReference>
<dbReference type="PANTHER" id="PTHR34858">
    <property type="entry name" value="CYSO-CYSTEINE PEPTIDASE"/>
    <property type="match status" value="1"/>
</dbReference>
<protein>
    <submittedName>
        <fullName evidence="7">Mov34/MPN/PAD-1 family protein</fullName>
    </submittedName>
</protein>
<dbReference type="InterPro" id="IPR037518">
    <property type="entry name" value="MPN"/>
</dbReference>
<dbReference type="AlphaFoldDB" id="A0A0N8KRD1"/>
<dbReference type="Gene3D" id="3.40.140.10">
    <property type="entry name" value="Cytidine Deaminase, domain 2"/>
    <property type="match status" value="1"/>
</dbReference>
<dbReference type="CDD" id="cd08070">
    <property type="entry name" value="MPN_like"/>
    <property type="match status" value="1"/>
</dbReference>
<dbReference type="InterPro" id="IPR051929">
    <property type="entry name" value="VirAsm_ModProt"/>
</dbReference>
<comment type="caution">
    <text evidence="7">The sequence shown here is derived from an EMBL/GenBank/DDBJ whole genome shotgun (WGS) entry which is preliminary data.</text>
</comment>
<evidence type="ECO:0000256" key="5">
    <source>
        <dbReference type="ARBA" id="ARBA00023049"/>
    </source>
</evidence>